<sequence length="284" mass="32152">MSLATHKHSDLQPSRSRAEEPVEKESKPFETRKWLGKASQPFGIAAWRDQKTSDKASQPSGVYIWRDQETSEANQPFGINIWWDGKTNEKENQHFGFLIWQDKTTKVENKKPSQNFEAQTLDEKETHILHDYCGRPSAIGEDKHCASSLESMMDFAISKLGKNIKVVSSSFAQNQDEYVVEEVKKLGDKAVMCHRLNFHKVVFYCHQINATTTYMVPLVSSDGTKSKALTICHHDTRGMDPNMLYEVLKVKPGTIPICHFIGNKAVAWVPNDDVSESDGHPCVI</sequence>
<dbReference type="Proteomes" id="UP000236291">
    <property type="component" value="Unassembled WGS sequence"/>
</dbReference>
<gene>
    <name evidence="4" type="ORF">L195_g038305</name>
</gene>
<evidence type="ECO:0000259" key="3">
    <source>
        <dbReference type="PROSITE" id="PS51277"/>
    </source>
</evidence>
<dbReference type="PANTHER" id="PTHR31236">
    <property type="entry name" value="BURP DOMAIN PROTEIN USPL1-LIKE"/>
    <property type="match status" value="1"/>
</dbReference>
<accession>A0A2K3LUR4</accession>
<dbReference type="InterPro" id="IPR044816">
    <property type="entry name" value="BURP"/>
</dbReference>
<protein>
    <submittedName>
        <fullName evidence="4">Embryonic abundant-like protein</fullName>
    </submittedName>
</protein>
<dbReference type="STRING" id="57577.A0A2K3LUR4"/>
<feature type="domain" description="BURP" evidence="3">
    <location>
        <begin position="112"/>
        <end position="271"/>
    </location>
</feature>
<dbReference type="PANTHER" id="PTHR31236:SF35">
    <property type="entry name" value="ABUNDANT PROTEIN, PUTATIVE-RELATED"/>
    <property type="match status" value="1"/>
</dbReference>
<dbReference type="InterPro" id="IPR004873">
    <property type="entry name" value="BURP_dom"/>
</dbReference>
<evidence type="ECO:0000256" key="2">
    <source>
        <dbReference type="SAM" id="MobiDB-lite"/>
    </source>
</evidence>
<reference evidence="4 5" key="2">
    <citation type="journal article" date="2017" name="Front. Plant Sci.">
        <title>Gene Classification and Mining of Molecular Markers Useful in Red Clover (Trifolium pratense) Breeding.</title>
        <authorList>
            <person name="Istvanek J."/>
            <person name="Dluhosova J."/>
            <person name="Dluhos P."/>
            <person name="Patkova L."/>
            <person name="Nedelnik J."/>
            <person name="Repkova J."/>
        </authorList>
    </citation>
    <scope>NUCLEOTIDE SEQUENCE [LARGE SCALE GENOMIC DNA]</scope>
    <source>
        <strain evidence="5">cv. Tatra</strain>
        <tissue evidence="4">Young leaves</tissue>
    </source>
</reference>
<evidence type="ECO:0000313" key="5">
    <source>
        <dbReference type="Proteomes" id="UP000236291"/>
    </source>
</evidence>
<name>A0A2K3LUR4_TRIPR</name>
<comment type="caution">
    <text evidence="4">The sequence shown here is derived from an EMBL/GenBank/DDBJ whole genome shotgun (WGS) entry which is preliminary data.</text>
</comment>
<dbReference type="Pfam" id="PF03181">
    <property type="entry name" value="BURP"/>
    <property type="match status" value="1"/>
</dbReference>
<dbReference type="AlphaFoldDB" id="A0A2K3LUR4"/>
<feature type="compositionally biased region" description="Basic and acidic residues" evidence="2">
    <location>
        <begin position="16"/>
        <end position="33"/>
    </location>
</feature>
<dbReference type="EMBL" id="ASHM01041654">
    <property type="protein sequence ID" value="PNX82276.1"/>
    <property type="molecule type" value="Genomic_DNA"/>
</dbReference>
<dbReference type="PROSITE" id="PS51277">
    <property type="entry name" value="BURP"/>
    <property type="match status" value="1"/>
</dbReference>
<dbReference type="SMART" id="SM01045">
    <property type="entry name" value="BURP"/>
    <property type="match status" value="1"/>
</dbReference>
<reference evidence="4 5" key="1">
    <citation type="journal article" date="2014" name="Am. J. Bot.">
        <title>Genome assembly and annotation for red clover (Trifolium pratense; Fabaceae).</title>
        <authorList>
            <person name="Istvanek J."/>
            <person name="Jaros M."/>
            <person name="Krenek A."/>
            <person name="Repkova J."/>
        </authorList>
    </citation>
    <scope>NUCLEOTIDE SEQUENCE [LARGE SCALE GENOMIC DNA]</scope>
    <source>
        <strain evidence="5">cv. Tatra</strain>
        <tissue evidence="4">Young leaves</tissue>
    </source>
</reference>
<keyword evidence="1" id="KW-0732">Signal</keyword>
<evidence type="ECO:0000313" key="4">
    <source>
        <dbReference type="EMBL" id="PNX82276.1"/>
    </source>
</evidence>
<feature type="region of interest" description="Disordered" evidence="2">
    <location>
        <begin position="1"/>
        <end position="33"/>
    </location>
</feature>
<proteinExistence type="predicted"/>
<organism evidence="4 5">
    <name type="scientific">Trifolium pratense</name>
    <name type="common">Red clover</name>
    <dbReference type="NCBI Taxonomy" id="57577"/>
    <lineage>
        <taxon>Eukaryota</taxon>
        <taxon>Viridiplantae</taxon>
        <taxon>Streptophyta</taxon>
        <taxon>Embryophyta</taxon>
        <taxon>Tracheophyta</taxon>
        <taxon>Spermatophyta</taxon>
        <taxon>Magnoliopsida</taxon>
        <taxon>eudicotyledons</taxon>
        <taxon>Gunneridae</taxon>
        <taxon>Pentapetalae</taxon>
        <taxon>rosids</taxon>
        <taxon>fabids</taxon>
        <taxon>Fabales</taxon>
        <taxon>Fabaceae</taxon>
        <taxon>Papilionoideae</taxon>
        <taxon>50 kb inversion clade</taxon>
        <taxon>NPAAA clade</taxon>
        <taxon>Hologalegina</taxon>
        <taxon>IRL clade</taxon>
        <taxon>Trifolieae</taxon>
        <taxon>Trifolium</taxon>
    </lineage>
</organism>
<evidence type="ECO:0000256" key="1">
    <source>
        <dbReference type="ARBA" id="ARBA00022729"/>
    </source>
</evidence>